<keyword evidence="2" id="KW-1185">Reference proteome</keyword>
<evidence type="ECO:0000313" key="1">
    <source>
        <dbReference type="EMBL" id="KAI7736933.1"/>
    </source>
</evidence>
<reference evidence="1" key="1">
    <citation type="submission" date="2022-06" db="EMBL/GenBank/DDBJ databases">
        <title>Uncovering the hologenomic basis of an extraordinary plant invasion.</title>
        <authorList>
            <person name="Bieker V.C."/>
            <person name="Martin M.D."/>
            <person name="Gilbert T."/>
            <person name="Hodgins K."/>
            <person name="Battlay P."/>
            <person name="Petersen B."/>
            <person name="Wilson J."/>
        </authorList>
    </citation>
    <scope>NUCLEOTIDE SEQUENCE</scope>
    <source>
        <strain evidence="1">AA19_3_7</strain>
        <tissue evidence="1">Leaf</tissue>
    </source>
</reference>
<accession>A0AAD5GE88</accession>
<sequence length="82" mass="8858">MVRGNENLHLDDEIAEVVISSLGLGDDYGSLSTNSNLFAFQNDFVCEDDVPMNATSFNGPSGTGNDRAMMRSSDSLRVVKVL</sequence>
<gene>
    <name evidence="1" type="ORF">M8C21_020834</name>
</gene>
<protein>
    <submittedName>
        <fullName evidence="1">Uncharacterized protein</fullName>
    </submittedName>
</protein>
<comment type="caution">
    <text evidence="1">The sequence shown here is derived from an EMBL/GenBank/DDBJ whole genome shotgun (WGS) entry which is preliminary data.</text>
</comment>
<dbReference type="AlphaFoldDB" id="A0AAD5GE88"/>
<name>A0AAD5GE88_AMBAR</name>
<evidence type="ECO:0000313" key="2">
    <source>
        <dbReference type="Proteomes" id="UP001206925"/>
    </source>
</evidence>
<proteinExistence type="predicted"/>
<organism evidence="1 2">
    <name type="scientific">Ambrosia artemisiifolia</name>
    <name type="common">Common ragweed</name>
    <dbReference type="NCBI Taxonomy" id="4212"/>
    <lineage>
        <taxon>Eukaryota</taxon>
        <taxon>Viridiplantae</taxon>
        <taxon>Streptophyta</taxon>
        <taxon>Embryophyta</taxon>
        <taxon>Tracheophyta</taxon>
        <taxon>Spermatophyta</taxon>
        <taxon>Magnoliopsida</taxon>
        <taxon>eudicotyledons</taxon>
        <taxon>Gunneridae</taxon>
        <taxon>Pentapetalae</taxon>
        <taxon>asterids</taxon>
        <taxon>campanulids</taxon>
        <taxon>Asterales</taxon>
        <taxon>Asteraceae</taxon>
        <taxon>Asteroideae</taxon>
        <taxon>Heliantheae alliance</taxon>
        <taxon>Heliantheae</taxon>
        <taxon>Ambrosia</taxon>
    </lineage>
</organism>
<dbReference type="EMBL" id="JAMZMK010009162">
    <property type="protein sequence ID" value="KAI7736933.1"/>
    <property type="molecule type" value="Genomic_DNA"/>
</dbReference>
<dbReference type="Proteomes" id="UP001206925">
    <property type="component" value="Unassembled WGS sequence"/>
</dbReference>